<dbReference type="InterPro" id="IPR014710">
    <property type="entry name" value="RmlC-like_jellyroll"/>
</dbReference>
<dbReference type="EMBL" id="AQGS01000057">
    <property type="protein sequence ID" value="EPS44197.1"/>
    <property type="molecule type" value="Genomic_DNA"/>
</dbReference>
<dbReference type="SUPFAM" id="SSF51197">
    <property type="entry name" value="Clavaminate synthase-like"/>
    <property type="match status" value="1"/>
</dbReference>
<dbReference type="InterPro" id="IPR041667">
    <property type="entry name" value="Cupin_8"/>
</dbReference>
<dbReference type="eggNOG" id="KOG2508">
    <property type="taxonomic scope" value="Eukaryota"/>
</dbReference>
<evidence type="ECO:0000256" key="1">
    <source>
        <dbReference type="SAM" id="Coils"/>
    </source>
</evidence>
<dbReference type="Pfam" id="PF13621">
    <property type="entry name" value="Cupin_8"/>
    <property type="match status" value="1"/>
</dbReference>
<dbReference type="OMA" id="YWHDMEF"/>
<organism evidence="4 5">
    <name type="scientific">Dactylellina haptotyla (strain CBS 200.50)</name>
    <name type="common">Nematode-trapping fungus</name>
    <name type="synonym">Monacrosporium haptotylum</name>
    <dbReference type="NCBI Taxonomy" id="1284197"/>
    <lineage>
        <taxon>Eukaryota</taxon>
        <taxon>Fungi</taxon>
        <taxon>Dikarya</taxon>
        <taxon>Ascomycota</taxon>
        <taxon>Pezizomycotina</taxon>
        <taxon>Orbiliomycetes</taxon>
        <taxon>Orbiliales</taxon>
        <taxon>Orbiliaceae</taxon>
        <taxon>Dactylellina</taxon>
    </lineage>
</organism>
<protein>
    <recommendedName>
        <fullName evidence="3">JmjC domain-containing protein</fullName>
    </recommendedName>
</protein>
<evidence type="ECO:0000259" key="3">
    <source>
        <dbReference type="PROSITE" id="PS51184"/>
    </source>
</evidence>
<accession>S8C933</accession>
<evidence type="ECO:0000313" key="5">
    <source>
        <dbReference type="Proteomes" id="UP000015100"/>
    </source>
</evidence>
<dbReference type="SMART" id="SM00558">
    <property type="entry name" value="JmjC"/>
    <property type="match status" value="1"/>
</dbReference>
<feature type="coiled-coil region" evidence="1">
    <location>
        <begin position="351"/>
        <end position="378"/>
    </location>
</feature>
<dbReference type="PANTHER" id="PTHR12461:SF99">
    <property type="entry name" value="BIFUNCTIONAL PEPTIDASE AND (3S)-LYSYL HYDROXYLASE JMJD7"/>
    <property type="match status" value="1"/>
</dbReference>
<dbReference type="STRING" id="1284197.S8C933"/>
<dbReference type="HOGENOM" id="CLU_016785_6_0_1"/>
<reference evidence="4 5" key="1">
    <citation type="journal article" date="2013" name="PLoS Genet.">
        <title>Genomic mechanisms accounting for the adaptation to parasitism in nematode-trapping fungi.</title>
        <authorList>
            <person name="Meerupati T."/>
            <person name="Andersson K.M."/>
            <person name="Friman E."/>
            <person name="Kumar D."/>
            <person name="Tunlid A."/>
            <person name="Ahren D."/>
        </authorList>
    </citation>
    <scope>NUCLEOTIDE SEQUENCE [LARGE SCALE GENOMIC DNA]</scope>
    <source>
        <strain evidence="4 5">CBS 200.50</strain>
    </source>
</reference>
<proteinExistence type="predicted"/>
<evidence type="ECO:0000256" key="2">
    <source>
        <dbReference type="SAM" id="MobiDB-lite"/>
    </source>
</evidence>
<dbReference type="OrthoDB" id="415358at2759"/>
<dbReference type="Proteomes" id="UP000015100">
    <property type="component" value="Unassembled WGS sequence"/>
</dbReference>
<feature type="region of interest" description="Disordered" evidence="2">
    <location>
        <begin position="232"/>
        <end position="253"/>
    </location>
</feature>
<feature type="domain" description="JmjC" evidence="3">
    <location>
        <begin position="136"/>
        <end position="351"/>
    </location>
</feature>
<evidence type="ECO:0000313" key="4">
    <source>
        <dbReference type="EMBL" id="EPS44197.1"/>
    </source>
</evidence>
<keyword evidence="5" id="KW-1185">Reference proteome</keyword>
<dbReference type="AlphaFoldDB" id="S8C933"/>
<comment type="caution">
    <text evidence="4">The sequence shown here is derived from an EMBL/GenBank/DDBJ whole genome shotgun (WGS) entry which is preliminary data.</text>
</comment>
<feature type="compositionally biased region" description="Polar residues" evidence="2">
    <location>
        <begin position="232"/>
        <end position="250"/>
    </location>
</feature>
<dbReference type="Gene3D" id="2.60.120.10">
    <property type="entry name" value="Jelly Rolls"/>
    <property type="match status" value="1"/>
</dbReference>
<keyword evidence="1" id="KW-0175">Coiled coil</keyword>
<gene>
    <name evidence="4" type="ORF">H072_1862</name>
</gene>
<sequence>MAAPPSTSSPAALRSLLTSYADLNYPSNDVQYLTDAPSPLEFMRIVSRNRPVIIRNAMNDWPAMSGNRKWNVEYLKRQMGDSEVMVAETPLGNADSIVEQQGIDYFVKPHTTHLPFQHFMTTLLSTTSAESPSRVLYAQSQNSNLTHEYASLAPDVPSTIPWASIALDQPSPDATNLWIGTHHSVSSLHKDPYQNLYGVVLGTKIFTLINPLGIVAAKEKKVRSATYTKQDDGTFSITPDPTTPEATGSDANVDDGTIKWPSVDLEEYFSLPEYERNGSLEEISDSDPLKWIKLATPIRIEVKAGEMLYLPALWYHQVAQRVDEQEGVCIAVNYWYDMDFSGPFVSTVDYVRDTTAQLVQAEEEEQEQRKKIENEAKHPTNKVWCGVDTNYDWMKLM</sequence>
<reference evidence="5" key="2">
    <citation type="submission" date="2013-04" db="EMBL/GenBank/DDBJ databases">
        <title>Genomic mechanisms accounting for the adaptation to parasitism in nematode-trapping fungi.</title>
        <authorList>
            <person name="Ahren D.G."/>
        </authorList>
    </citation>
    <scope>NUCLEOTIDE SEQUENCE [LARGE SCALE GENOMIC DNA]</scope>
    <source>
        <strain evidence="5">CBS 200.50</strain>
    </source>
</reference>
<dbReference type="PANTHER" id="PTHR12461">
    <property type="entry name" value="HYPOXIA-INDUCIBLE FACTOR 1 ALPHA INHIBITOR-RELATED"/>
    <property type="match status" value="1"/>
</dbReference>
<name>S8C933_DACHA</name>
<dbReference type="PROSITE" id="PS51184">
    <property type="entry name" value="JMJC"/>
    <property type="match status" value="1"/>
</dbReference>
<dbReference type="InterPro" id="IPR003347">
    <property type="entry name" value="JmjC_dom"/>
</dbReference>